<sequence length="335" mass="37179">MSQAIQTQAVQAPAIKVSSKSMPAVGLGLWKIDQDSAADAVYEAIKVGYRHLDSAADYDNEQQVGEGIARAIADGLCSREELWVTSKLWNTYHRAEHVEAACRRSMDDLGLGYIDLYLVHFPIALRYVDFNHRYPAEWIFDHSAENPGMELDQIPLSETWGAMEQLVENGLVRQIGVCNYSAALLHDLMSYARIKPAMLQIESHPYLTQEALLRTARSYNMAVTAFSPLGSLSYVELNMAGANDTVLSDPSVLAAAQRTGATAAQVVLRWGIQRGTAVIPKTSNPQRLIENLTLTEFSLSDEEMDAISALNQNRRFNDPAQFCEAAFNTFHSIYD</sequence>
<name>A0ABY5TME2_9GAMM</name>
<feature type="domain" description="NADP-dependent oxidoreductase" evidence="1">
    <location>
        <begin position="26"/>
        <end position="311"/>
    </location>
</feature>
<dbReference type="PIRSF" id="PIRSF000097">
    <property type="entry name" value="AKR"/>
    <property type="match status" value="1"/>
</dbReference>
<dbReference type="InterPro" id="IPR018170">
    <property type="entry name" value="Aldo/ket_reductase_CS"/>
</dbReference>
<reference evidence="2" key="1">
    <citation type="submission" date="2022-08" db="EMBL/GenBank/DDBJ databases">
        <title>Catabolic pathway analysis in culturable SAR92 clade bacteria reveals their overlooked roles in DMSP degradation in coastal seas.</title>
        <authorList>
            <person name="He X."/>
            <person name="Zhang X."/>
            <person name="Zhang Y."/>
        </authorList>
    </citation>
    <scope>NUCLEOTIDE SEQUENCE</scope>
    <source>
        <strain evidence="2">H455</strain>
    </source>
</reference>
<gene>
    <name evidence="2" type="ORF">NYF23_06780</name>
</gene>
<dbReference type="PROSITE" id="PS00062">
    <property type="entry name" value="ALDOKETO_REDUCTASE_2"/>
    <property type="match status" value="1"/>
</dbReference>
<organism evidence="2 3">
    <name type="scientific">SAR92 clade bacterium H455</name>
    <dbReference type="NCBI Taxonomy" id="2974818"/>
    <lineage>
        <taxon>Bacteria</taxon>
        <taxon>Pseudomonadati</taxon>
        <taxon>Pseudomonadota</taxon>
        <taxon>Gammaproteobacteria</taxon>
        <taxon>Cellvibrionales</taxon>
        <taxon>Porticoccaceae</taxon>
        <taxon>SAR92 clade</taxon>
    </lineage>
</organism>
<dbReference type="InterPro" id="IPR020471">
    <property type="entry name" value="AKR"/>
</dbReference>
<dbReference type="Gene3D" id="3.20.20.100">
    <property type="entry name" value="NADP-dependent oxidoreductase domain"/>
    <property type="match status" value="1"/>
</dbReference>
<evidence type="ECO:0000313" key="3">
    <source>
        <dbReference type="Proteomes" id="UP001059934"/>
    </source>
</evidence>
<dbReference type="InterPro" id="IPR023210">
    <property type="entry name" value="NADP_OxRdtase_dom"/>
</dbReference>
<dbReference type="PANTHER" id="PTHR11732">
    <property type="entry name" value="ALDO/KETO REDUCTASE"/>
    <property type="match status" value="1"/>
</dbReference>
<proteinExistence type="predicted"/>
<dbReference type="PROSITE" id="PS00063">
    <property type="entry name" value="ALDOKETO_REDUCTASE_3"/>
    <property type="match status" value="1"/>
</dbReference>
<accession>A0ABY5TME2</accession>
<evidence type="ECO:0000313" key="2">
    <source>
        <dbReference type="EMBL" id="UVW33751.1"/>
    </source>
</evidence>
<protein>
    <submittedName>
        <fullName evidence="2">Aldo/keto reductase</fullName>
    </submittedName>
</protein>
<dbReference type="InterPro" id="IPR036812">
    <property type="entry name" value="NAD(P)_OxRdtase_dom_sf"/>
</dbReference>
<dbReference type="SUPFAM" id="SSF51430">
    <property type="entry name" value="NAD(P)-linked oxidoreductase"/>
    <property type="match status" value="1"/>
</dbReference>
<dbReference type="PROSITE" id="PS00798">
    <property type="entry name" value="ALDOKETO_REDUCTASE_1"/>
    <property type="match status" value="1"/>
</dbReference>
<dbReference type="Pfam" id="PF00248">
    <property type="entry name" value="Aldo_ket_red"/>
    <property type="match status" value="1"/>
</dbReference>
<keyword evidence="3" id="KW-1185">Reference proteome</keyword>
<dbReference type="EMBL" id="CP103416">
    <property type="protein sequence ID" value="UVW33751.1"/>
    <property type="molecule type" value="Genomic_DNA"/>
</dbReference>
<dbReference type="Proteomes" id="UP001059934">
    <property type="component" value="Chromosome"/>
</dbReference>
<evidence type="ECO:0000259" key="1">
    <source>
        <dbReference type="Pfam" id="PF00248"/>
    </source>
</evidence>
<dbReference type="PRINTS" id="PR00069">
    <property type="entry name" value="ALDKETRDTASE"/>
</dbReference>